<dbReference type="STRING" id="1561998.A0A1I7TBY9"/>
<name>A0A1I7TBY9_9PELO</name>
<dbReference type="Proteomes" id="UP000095282">
    <property type="component" value="Unplaced"/>
</dbReference>
<organism evidence="2 3">
    <name type="scientific">Caenorhabditis tropicalis</name>
    <dbReference type="NCBI Taxonomy" id="1561998"/>
    <lineage>
        <taxon>Eukaryota</taxon>
        <taxon>Metazoa</taxon>
        <taxon>Ecdysozoa</taxon>
        <taxon>Nematoda</taxon>
        <taxon>Chromadorea</taxon>
        <taxon>Rhabditida</taxon>
        <taxon>Rhabditina</taxon>
        <taxon>Rhabditomorpha</taxon>
        <taxon>Rhabditoidea</taxon>
        <taxon>Rhabditidae</taxon>
        <taxon>Peloderinae</taxon>
        <taxon>Caenorhabditis</taxon>
    </lineage>
</organism>
<sequence length="266" mass="29526">MWGKTPAALLLILYLGTVCALPIADVRASFNFNLPLRIPSATFVTNRSQAETLSDVARILNTSKSPFRYGKRSAPADVLEPPNKPVGNMYSARGSPFLSNMTPGNRVPTGYYQLYHNRNAERRSLSSVPGFTKDSFATLLDLLMQRKLLQNANGKCESNDELVNLDKLLDIVEDMENQQKVAPLKNIKNSYWASKFVRARPGKRSASLQEQHTQTRINVPVVFSIPSGEKTADARDWLNGITVAQKNAFEGDGFRRGNRSSTAGYN</sequence>
<evidence type="ECO:0000313" key="3">
    <source>
        <dbReference type="WBParaSite" id="Csp11.Scaffold576.g4455.t1"/>
    </source>
</evidence>
<keyword evidence="2" id="KW-1185">Reference proteome</keyword>
<dbReference type="AlphaFoldDB" id="A0A1I7TBY9"/>
<accession>A0A1I7TBY9</accession>
<dbReference type="WBParaSite" id="Csp11.Scaffold576.g4455.t1">
    <property type="protein sequence ID" value="Csp11.Scaffold576.g4455.t1"/>
    <property type="gene ID" value="Csp11.Scaffold576.g4455"/>
</dbReference>
<evidence type="ECO:0000256" key="1">
    <source>
        <dbReference type="SAM" id="SignalP"/>
    </source>
</evidence>
<proteinExistence type="predicted"/>
<keyword evidence="1" id="KW-0732">Signal</keyword>
<feature type="signal peptide" evidence="1">
    <location>
        <begin position="1"/>
        <end position="20"/>
    </location>
</feature>
<evidence type="ECO:0000313" key="2">
    <source>
        <dbReference type="Proteomes" id="UP000095282"/>
    </source>
</evidence>
<protein>
    <submittedName>
        <fullName evidence="3">Prohormone-2</fullName>
    </submittedName>
</protein>
<reference evidence="3" key="1">
    <citation type="submission" date="2016-11" db="UniProtKB">
        <authorList>
            <consortium name="WormBaseParasite"/>
        </authorList>
    </citation>
    <scope>IDENTIFICATION</scope>
</reference>
<feature type="chain" id="PRO_5009307334" evidence="1">
    <location>
        <begin position="21"/>
        <end position="266"/>
    </location>
</feature>